<dbReference type="STRING" id="405671.SAMN05421827_1432"/>
<dbReference type="InterPro" id="IPR003462">
    <property type="entry name" value="ODC_Mu_crystall"/>
</dbReference>
<protein>
    <submittedName>
        <fullName evidence="1">Ornithine cyclodeaminase</fullName>
    </submittedName>
</protein>
<evidence type="ECO:0000313" key="1">
    <source>
        <dbReference type="EMBL" id="SDH71555.1"/>
    </source>
</evidence>
<dbReference type="InterPro" id="IPR023401">
    <property type="entry name" value="ODC_N"/>
</dbReference>
<dbReference type="OrthoDB" id="9792005at2"/>
<dbReference type="PANTHER" id="PTHR13812:SF19">
    <property type="entry name" value="KETIMINE REDUCTASE MU-CRYSTALLIN"/>
    <property type="match status" value="1"/>
</dbReference>
<dbReference type="AlphaFoldDB" id="A0A1G8ENV8"/>
<gene>
    <name evidence="1" type="ORF">SAMN05421827_1432</name>
</gene>
<organism evidence="1 2">
    <name type="scientific">Pedobacter terrae</name>
    <dbReference type="NCBI Taxonomy" id="405671"/>
    <lineage>
        <taxon>Bacteria</taxon>
        <taxon>Pseudomonadati</taxon>
        <taxon>Bacteroidota</taxon>
        <taxon>Sphingobacteriia</taxon>
        <taxon>Sphingobacteriales</taxon>
        <taxon>Sphingobacteriaceae</taxon>
        <taxon>Pedobacter</taxon>
    </lineage>
</organism>
<accession>A0A1G8ENV8</accession>
<dbReference type="SUPFAM" id="SSF51735">
    <property type="entry name" value="NAD(P)-binding Rossmann-fold domains"/>
    <property type="match status" value="1"/>
</dbReference>
<dbReference type="Gene3D" id="3.40.50.720">
    <property type="entry name" value="NAD(P)-binding Rossmann-like Domain"/>
    <property type="match status" value="1"/>
</dbReference>
<evidence type="ECO:0000313" key="2">
    <source>
        <dbReference type="Proteomes" id="UP000199643"/>
    </source>
</evidence>
<dbReference type="InterPro" id="IPR036291">
    <property type="entry name" value="NAD(P)-bd_dom_sf"/>
</dbReference>
<dbReference type="PIRSF" id="PIRSF001439">
    <property type="entry name" value="CryM"/>
    <property type="match status" value="1"/>
</dbReference>
<dbReference type="EMBL" id="FNCH01000043">
    <property type="protein sequence ID" value="SDH71555.1"/>
    <property type="molecule type" value="Genomic_DNA"/>
</dbReference>
<dbReference type="PANTHER" id="PTHR13812">
    <property type="entry name" value="KETIMINE REDUCTASE MU-CRYSTALLIN"/>
    <property type="match status" value="1"/>
</dbReference>
<name>A0A1G8ENV8_9SPHI</name>
<dbReference type="RefSeq" id="WP_090505188.1">
    <property type="nucleotide sequence ID" value="NZ_FNCH01000043.1"/>
</dbReference>
<keyword evidence="2" id="KW-1185">Reference proteome</keyword>
<sequence>MLYLNKKSIASVSLAWNSIIDIIQDTVYLLRNDDFSQPLKPYLRYGDQVNRFIAMPAYVGGNIDAAGIKWIASFPGNIEHKLPRANSVTILNDPSTGITQCVINTSLISEIRTAAVSGLLIREYIKKRKLSHYHIGIVGFGPIGQQHLAMLHALFSGSSYTISIFDVNFQQKKIHADNSEKNVRMVSSWEECYLDADIFFTCTVSSGRYIDKKPKSGALLMNVSLRDFKPLTLDFMDHIIVDDWEEVCRQNTDIEQMHLERGLKKTQTLSLQEMVCSDFFQQKPDTETVMFNPMGMAVFDIALAKEFYKAARLQGIGQDLDN</sequence>
<proteinExistence type="predicted"/>
<reference evidence="2" key="1">
    <citation type="submission" date="2016-10" db="EMBL/GenBank/DDBJ databases">
        <authorList>
            <person name="Varghese N."/>
            <person name="Submissions S."/>
        </authorList>
    </citation>
    <scope>NUCLEOTIDE SEQUENCE [LARGE SCALE GENOMIC DNA]</scope>
    <source>
        <strain evidence="2">DSM 17933</strain>
    </source>
</reference>
<dbReference type="Pfam" id="PF02423">
    <property type="entry name" value="OCD_Mu_crystall"/>
    <property type="match status" value="1"/>
</dbReference>
<dbReference type="Gene3D" id="3.30.1780.10">
    <property type="entry name" value="ornithine cyclodeaminase, domain 1"/>
    <property type="match status" value="1"/>
</dbReference>
<dbReference type="GO" id="GO:0005737">
    <property type="term" value="C:cytoplasm"/>
    <property type="evidence" value="ECO:0007669"/>
    <property type="project" value="TreeGrafter"/>
</dbReference>
<dbReference type="Proteomes" id="UP000199643">
    <property type="component" value="Unassembled WGS sequence"/>
</dbReference>